<name>A0A9W8N286_9AGAR</name>
<protein>
    <recommendedName>
        <fullName evidence="1">Glutaminase A N-terminal domain-containing protein</fullName>
    </recommendedName>
</protein>
<dbReference type="OrthoDB" id="3918848at2759"/>
<dbReference type="PANTHER" id="PTHR31987">
    <property type="entry name" value="GLUTAMINASE A-RELATED"/>
    <property type="match status" value="1"/>
</dbReference>
<sequence length="188" mass="20989">MTYFLGAEWLSADDGDTVKWNTTSSATSLIHSMRLSVPQAFQEDQGIAKDSTLYLATSKESPGLTWQTNWARALHQQFNNNGSLTNTQDTASRPINANQPALATSVNLGSIEQVSPSVFWAIGLVRQPTIRFQTLRENVPQHYHSFFWTKYTSIDEAIDDFIQDFPNALTRSVALDRKVMEDAGKVSS</sequence>
<comment type="caution">
    <text evidence="2">The sequence shown here is derived from an EMBL/GenBank/DDBJ whole genome shotgun (WGS) entry which is preliminary data.</text>
</comment>
<gene>
    <name evidence="2" type="ORF">NLJ89_g242</name>
</gene>
<dbReference type="InterPro" id="IPR052743">
    <property type="entry name" value="Glutaminase_GtaA"/>
</dbReference>
<dbReference type="EMBL" id="JANKHO010000009">
    <property type="protein sequence ID" value="KAJ3517822.1"/>
    <property type="molecule type" value="Genomic_DNA"/>
</dbReference>
<dbReference type="InterPro" id="IPR033433">
    <property type="entry name" value="GtaA_N"/>
</dbReference>
<feature type="domain" description="Glutaminase A N-terminal" evidence="1">
    <location>
        <begin position="7"/>
        <end position="182"/>
    </location>
</feature>
<dbReference type="AlphaFoldDB" id="A0A9W8N286"/>
<dbReference type="Proteomes" id="UP001148786">
    <property type="component" value="Unassembled WGS sequence"/>
</dbReference>
<dbReference type="Pfam" id="PF17168">
    <property type="entry name" value="DUF5127"/>
    <property type="match status" value="1"/>
</dbReference>
<organism evidence="2 3">
    <name type="scientific">Agrocybe chaxingu</name>
    <dbReference type="NCBI Taxonomy" id="84603"/>
    <lineage>
        <taxon>Eukaryota</taxon>
        <taxon>Fungi</taxon>
        <taxon>Dikarya</taxon>
        <taxon>Basidiomycota</taxon>
        <taxon>Agaricomycotina</taxon>
        <taxon>Agaricomycetes</taxon>
        <taxon>Agaricomycetidae</taxon>
        <taxon>Agaricales</taxon>
        <taxon>Agaricineae</taxon>
        <taxon>Strophariaceae</taxon>
        <taxon>Agrocybe</taxon>
    </lineage>
</organism>
<dbReference type="PANTHER" id="PTHR31987:SF1">
    <property type="entry name" value="GLUTAMINASE A"/>
    <property type="match status" value="1"/>
</dbReference>
<evidence type="ECO:0000313" key="3">
    <source>
        <dbReference type="Proteomes" id="UP001148786"/>
    </source>
</evidence>
<proteinExistence type="predicted"/>
<keyword evidence="3" id="KW-1185">Reference proteome</keyword>
<evidence type="ECO:0000313" key="2">
    <source>
        <dbReference type="EMBL" id="KAJ3517822.1"/>
    </source>
</evidence>
<reference evidence="2" key="1">
    <citation type="submission" date="2022-07" db="EMBL/GenBank/DDBJ databases">
        <title>Genome Sequence of Agrocybe chaxingu.</title>
        <authorList>
            <person name="Buettner E."/>
        </authorList>
    </citation>
    <scope>NUCLEOTIDE SEQUENCE</scope>
    <source>
        <strain evidence="2">MP-N11</strain>
    </source>
</reference>
<accession>A0A9W8N286</accession>
<evidence type="ECO:0000259" key="1">
    <source>
        <dbReference type="Pfam" id="PF17168"/>
    </source>
</evidence>